<evidence type="ECO:0000313" key="2">
    <source>
        <dbReference type="EMBL" id="MCQ4079802.1"/>
    </source>
</evidence>
<accession>A0ABT1PQ40</accession>
<name>A0ABT1PQ40_9ACTN</name>
<feature type="region of interest" description="Disordered" evidence="1">
    <location>
        <begin position="55"/>
        <end position="75"/>
    </location>
</feature>
<comment type="caution">
    <text evidence="2">The sequence shown here is derived from an EMBL/GenBank/DDBJ whole genome shotgun (WGS) entry which is preliminary data.</text>
</comment>
<protein>
    <submittedName>
        <fullName evidence="2">Uncharacterized protein</fullName>
    </submittedName>
</protein>
<dbReference type="Proteomes" id="UP001057702">
    <property type="component" value="Unassembled WGS sequence"/>
</dbReference>
<dbReference type="EMBL" id="JANFNG010000002">
    <property type="protein sequence ID" value="MCQ4079802.1"/>
    <property type="molecule type" value="Genomic_DNA"/>
</dbReference>
<organism evidence="2 3">
    <name type="scientific">Streptomyces humicola</name>
    <dbReference type="NCBI Taxonomy" id="2953240"/>
    <lineage>
        <taxon>Bacteria</taxon>
        <taxon>Bacillati</taxon>
        <taxon>Actinomycetota</taxon>
        <taxon>Actinomycetes</taxon>
        <taxon>Kitasatosporales</taxon>
        <taxon>Streptomycetaceae</taxon>
        <taxon>Streptomyces</taxon>
    </lineage>
</organism>
<sequence length="75" mass="8269">MSERFDRPVRCSSGHVFTTIRLPLVSLKAVRVGPWRLQRCPVGVHWAQAAPLDPAEPVSPEECAAARSVHDGRIP</sequence>
<gene>
    <name evidence="2" type="ORF">NGB36_04150</name>
</gene>
<keyword evidence="3" id="KW-1185">Reference proteome</keyword>
<evidence type="ECO:0000256" key="1">
    <source>
        <dbReference type="SAM" id="MobiDB-lite"/>
    </source>
</evidence>
<proteinExistence type="predicted"/>
<reference evidence="2" key="1">
    <citation type="submission" date="2022-06" db="EMBL/GenBank/DDBJ databases">
        <title>Draft genome sequence of Streptomyces sp. RB6PN25 isolated from peat swamp forest in Thailand.</title>
        <authorList>
            <person name="Duangmal K."/>
            <person name="Klaysubun C."/>
        </authorList>
    </citation>
    <scope>NUCLEOTIDE SEQUENCE</scope>
    <source>
        <strain evidence="2">RB6PN25</strain>
    </source>
</reference>
<evidence type="ECO:0000313" key="3">
    <source>
        <dbReference type="Proteomes" id="UP001057702"/>
    </source>
</evidence>
<dbReference type="RefSeq" id="WP_255918668.1">
    <property type="nucleotide sequence ID" value="NZ_JANFNG010000002.1"/>
</dbReference>